<protein>
    <submittedName>
        <fullName evidence="2">Uncharacterized protein</fullName>
    </submittedName>
</protein>
<dbReference type="Proteomes" id="UP000092461">
    <property type="component" value="Unassembled WGS sequence"/>
</dbReference>
<organism evidence="2 3">
    <name type="scientific">Lutzomyia longipalpis</name>
    <name type="common">Sand fly</name>
    <dbReference type="NCBI Taxonomy" id="7200"/>
    <lineage>
        <taxon>Eukaryota</taxon>
        <taxon>Metazoa</taxon>
        <taxon>Ecdysozoa</taxon>
        <taxon>Arthropoda</taxon>
        <taxon>Hexapoda</taxon>
        <taxon>Insecta</taxon>
        <taxon>Pterygota</taxon>
        <taxon>Neoptera</taxon>
        <taxon>Endopterygota</taxon>
        <taxon>Diptera</taxon>
        <taxon>Nematocera</taxon>
        <taxon>Psychodoidea</taxon>
        <taxon>Psychodidae</taxon>
        <taxon>Lutzomyia</taxon>
        <taxon>Lutzomyia</taxon>
    </lineage>
</organism>
<dbReference type="VEuPathDB" id="VectorBase:LLOJ003228"/>
<feature type="region of interest" description="Disordered" evidence="1">
    <location>
        <begin position="41"/>
        <end position="73"/>
    </location>
</feature>
<name>A0A1B0ETE5_LUTLO</name>
<evidence type="ECO:0000313" key="2">
    <source>
        <dbReference type="EnsemblMetazoa" id="LLOJ003228-PA"/>
    </source>
</evidence>
<dbReference type="EnsemblMetazoa" id="LLOJ003228-RA">
    <property type="protein sequence ID" value="LLOJ003228-PA"/>
    <property type="gene ID" value="LLOJ003228"/>
</dbReference>
<dbReference type="EMBL" id="AJWK01010390">
    <property type="status" value="NOT_ANNOTATED_CDS"/>
    <property type="molecule type" value="Genomic_DNA"/>
</dbReference>
<accession>A0A1B0ETE5</accession>
<dbReference type="AlphaFoldDB" id="A0A1B0ETE5"/>
<proteinExistence type="predicted"/>
<reference evidence="2" key="1">
    <citation type="submission" date="2020-05" db="UniProtKB">
        <authorList>
            <consortium name="EnsemblMetazoa"/>
        </authorList>
    </citation>
    <scope>IDENTIFICATION</scope>
    <source>
        <strain evidence="2">Jacobina</strain>
    </source>
</reference>
<keyword evidence="3" id="KW-1185">Reference proteome</keyword>
<evidence type="ECO:0000256" key="1">
    <source>
        <dbReference type="SAM" id="MobiDB-lite"/>
    </source>
</evidence>
<sequence length="73" mass="8101">MSLFFHLPILIAYNHPNNWVLTHKDVQSGIKWGRSPMGGLLKGTLGTTHSPTDSSLEMEEMEVSPHSSCPLIQ</sequence>
<evidence type="ECO:0000313" key="3">
    <source>
        <dbReference type="Proteomes" id="UP000092461"/>
    </source>
</evidence>